<evidence type="ECO:0000256" key="2">
    <source>
        <dbReference type="ARBA" id="ARBA00022801"/>
    </source>
</evidence>
<dbReference type="InterPro" id="IPR050072">
    <property type="entry name" value="Peptidase_M20A"/>
</dbReference>
<dbReference type="SUPFAM" id="SSF53187">
    <property type="entry name" value="Zn-dependent exopeptidases"/>
    <property type="match status" value="1"/>
</dbReference>
<dbReference type="PANTHER" id="PTHR43808:SF9">
    <property type="entry name" value="BLL0789 PROTEIN"/>
    <property type="match status" value="1"/>
</dbReference>
<evidence type="ECO:0000256" key="3">
    <source>
        <dbReference type="PIRSR" id="PIRSR037238-1"/>
    </source>
</evidence>
<feature type="active site" evidence="3">
    <location>
        <position position="78"/>
    </location>
</feature>
<dbReference type="Gene3D" id="3.40.630.10">
    <property type="entry name" value="Zn peptidases"/>
    <property type="match status" value="1"/>
</dbReference>
<gene>
    <name evidence="5" type="ORF">HDA44_003314</name>
</gene>
<dbReference type="Proteomes" id="UP000558997">
    <property type="component" value="Unassembled WGS sequence"/>
</dbReference>
<sequence length="367" mass="38721">MDMSNGVDEVVEHIGALVRWESPSDDLDALSGCAELVDDIGAELMGQSAELIEVGGRSHLRWSWGEGPRRVLVLGHYDTVWPVGSLRDHPWSVSDGVLRGPGCFDMKAGIVQAFYAVAELPVALRDGLTILLTADEEISAPTSRDLIEAEAAGLSAVFVTEPSGPGGALKTARKGMSRYVVKAIGRSAHAGLEPEKGLNTTLELAEQVRRIATYQDPETQTTVTPTVFTSGTTANTVPDSGSVWVDVRSASTDQLAQIRTQLENLVPVTPGIRLEVEGDHRPPLEHTMSRALFERAVAIARAGDLGELTEISAGGVSDGNFTAALGTPTLDGLGAVGAGAHADHEHVVIDAIPQRIALLTGLLRPAP</sequence>
<dbReference type="SUPFAM" id="SSF55031">
    <property type="entry name" value="Bacterial exopeptidase dimerisation domain"/>
    <property type="match status" value="1"/>
</dbReference>
<evidence type="ECO:0000259" key="4">
    <source>
        <dbReference type="Pfam" id="PF07687"/>
    </source>
</evidence>
<keyword evidence="5" id="KW-0645">Protease</keyword>
<evidence type="ECO:0000256" key="1">
    <source>
        <dbReference type="ARBA" id="ARBA00022723"/>
    </source>
</evidence>
<dbReference type="Gene3D" id="3.30.70.360">
    <property type="match status" value="1"/>
</dbReference>
<accession>A0A841DMT2</accession>
<keyword evidence="5" id="KW-0121">Carboxypeptidase</keyword>
<feature type="domain" description="Peptidase M20 dimerisation" evidence="4">
    <location>
        <begin position="171"/>
        <end position="266"/>
    </location>
</feature>
<dbReference type="EMBL" id="JACHNF010000001">
    <property type="protein sequence ID" value="MBB5979973.1"/>
    <property type="molecule type" value="Genomic_DNA"/>
</dbReference>
<dbReference type="Pfam" id="PF07687">
    <property type="entry name" value="M20_dimer"/>
    <property type="match status" value="1"/>
</dbReference>
<comment type="caution">
    <text evidence="5">The sequence shown here is derived from an EMBL/GenBank/DDBJ whole genome shotgun (WGS) entry which is preliminary data.</text>
</comment>
<dbReference type="RefSeq" id="WP_202887397.1">
    <property type="nucleotide sequence ID" value="NZ_BAAAVN010000006.1"/>
</dbReference>
<keyword evidence="1" id="KW-0479">Metal-binding</keyword>
<dbReference type="AlphaFoldDB" id="A0A841DMT2"/>
<dbReference type="CDD" id="cd03885">
    <property type="entry name" value="M20_CPDG2"/>
    <property type="match status" value="1"/>
</dbReference>
<name>A0A841DMT2_9ACTN</name>
<dbReference type="InterPro" id="IPR017150">
    <property type="entry name" value="Pept_M20_glutamate_carboxypep"/>
</dbReference>
<dbReference type="InterPro" id="IPR011650">
    <property type="entry name" value="Peptidase_M20_dimer"/>
</dbReference>
<organism evidence="5 6">
    <name type="scientific">Kribbella solani</name>
    <dbReference type="NCBI Taxonomy" id="236067"/>
    <lineage>
        <taxon>Bacteria</taxon>
        <taxon>Bacillati</taxon>
        <taxon>Actinomycetota</taxon>
        <taxon>Actinomycetes</taxon>
        <taxon>Propionibacteriales</taxon>
        <taxon>Kribbellaceae</taxon>
        <taxon>Kribbella</taxon>
    </lineage>
</organism>
<dbReference type="GO" id="GO:0046872">
    <property type="term" value="F:metal ion binding"/>
    <property type="evidence" value="ECO:0007669"/>
    <property type="project" value="UniProtKB-KW"/>
</dbReference>
<proteinExistence type="predicted"/>
<dbReference type="EC" id="3.4.17.11" evidence="5"/>
<reference evidence="5 6" key="1">
    <citation type="submission" date="2020-08" db="EMBL/GenBank/DDBJ databases">
        <title>Sequencing the genomes of 1000 actinobacteria strains.</title>
        <authorList>
            <person name="Klenk H.-P."/>
        </authorList>
    </citation>
    <scope>NUCLEOTIDE SEQUENCE [LARGE SCALE GENOMIC DNA]</scope>
    <source>
        <strain evidence="5 6">DSM 17294</strain>
    </source>
</reference>
<dbReference type="PANTHER" id="PTHR43808">
    <property type="entry name" value="ACETYLORNITHINE DEACETYLASE"/>
    <property type="match status" value="1"/>
</dbReference>
<dbReference type="Pfam" id="PF01546">
    <property type="entry name" value="Peptidase_M20"/>
    <property type="match status" value="1"/>
</dbReference>
<feature type="active site" description="Proton acceptor" evidence="3">
    <location>
        <position position="136"/>
    </location>
</feature>
<dbReference type="PIRSF" id="PIRSF037238">
    <property type="entry name" value="Carboxypeptidase_G2"/>
    <property type="match status" value="1"/>
</dbReference>
<dbReference type="InterPro" id="IPR036264">
    <property type="entry name" value="Bact_exopeptidase_dim_dom"/>
</dbReference>
<evidence type="ECO:0000313" key="5">
    <source>
        <dbReference type="EMBL" id="MBB5979973.1"/>
    </source>
</evidence>
<evidence type="ECO:0000313" key="6">
    <source>
        <dbReference type="Proteomes" id="UP000558997"/>
    </source>
</evidence>
<dbReference type="GO" id="GO:0004180">
    <property type="term" value="F:carboxypeptidase activity"/>
    <property type="evidence" value="ECO:0007669"/>
    <property type="project" value="UniProtKB-KW"/>
</dbReference>
<keyword evidence="2 5" id="KW-0378">Hydrolase</keyword>
<protein>
    <submittedName>
        <fullName evidence="5">Glutamate carboxypeptidase</fullName>
        <ecNumber evidence="5">3.4.17.11</ecNumber>
    </submittedName>
</protein>
<keyword evidence="6" id="KW-1185">Reference proteome</keyword>
<dbReference type="InterPro" id="IPR002933">
    <property type="entry name" value="Peptidase_M20"/>
</dbReference>